<name>A0A9Q4L0G3_9EURY</name>
<accession>A0A9Q4L0G3</accession>
<keyword evidence="2" id="KW-0489">Methyltransferase</keyword>
<evidence type="ECO:0000313" key="3">
    <source>
        <dbReference type="Proteomes" id="UP001154061"/>
    </source>
</evidence>
<feature type="domain" description="Methyltransferase type 11" evidence="1">
    <location>
        <begin position="50"/>
        <end position="147"/>
    </location>
</feature>
<evidence type="ECO:0000313" key="2">
    <source>
        <dbReference type="EMBL" id="MDF9744177.1"/>
    </source>
</evidence>
<protein>
    <submittedName>
        <fullName evidence="2">Methyltransferase domain-containing protein</fullName>
    </submittedName>
</protein>
<dbReference type="PANTHER" id="PTHR45036">
    <property type="entry name" value="METHYLTRANSFERASE LIKE 7B"/>
    <property type="match status" value="1"/>
</dbReference>
<gene>
    <name evidence="2" type="ORF">NDI89_01120</name>
</gene>
<proteinExistence type="predicted"/>
<dbReference type="InterPro" id="IPR013216">
    <property type="entry name" value="Methyltransf_11"/>
</dbReference>
<comment type="caution">
    <text evidence="2">The sequence shown here is derived from an EMBL/GenBank/DDBJ whole genome shotgun (WGS) entry which is preliminary data.</text>
</comment>
<dbReference type="GO" id="GO:0032259">
    <property type="term" value="P:methylation"/>
    <property type="evidence" value="ECO:0007669"/>
    <property type="project" value="UniProtKB-KW"/>
</dbReference>
<dbReference type="SUPFAM" id="SSF53335">
    <property type="entry name" value="S-adenosyl-L-methionine-dependent methyltransferases"/>
    <property type="match status" value="1"/>
</dbReference>
<dbReference type="InterPro" id="IPR052356">
    <property type="entry name" value="Thiol_S-MT"/>
</dbReference>
<reference evidence="2" key="1">
    <citation type="submission" date="2022-06" db="EMBL/GenBank/DDBJ databases">
        <title>Natrinema sp. a new haloarchaeum isolate from saline soil.</title>
        <authorList>
            <person name="Strakova D."/>
            <person name="Galisteo C."/>
            <person name="Sanchez-Porro C."/>
            <person name="Ventosa A."/>
        </authorList>
    </citation>
    <scope>NUCLEOTIDE SEQUENCE</scope>
    <source>
        <strain evidence="2">S1CR25-10</strain>
    </source>
</reference>
<dbReference type="GO" id="GO:0008757">
    <property type="term" value="F:S-adenosylmethionine-dependent methyltransferase activity"/>
    <property type="evidence" value="ECO:0007669"/>
    <property type="project" value="InterPro"/>
</dbReference>
<dbReference type="Proteomes" id="UP001154061">
    <property type="component" value="Unassembled WGS sequence"/>
</dbReference>
<dbReference type="CDD" id="cd02440">
    <property type="entry name" value="AdoMet_MTases"/>
    <property type="match status" value="1"/>
</dbReference>
<dbReference type="Gene3D" id="3.40.50.150">
    <property type="entry name" value="Vaccinia Virus protein VP39"/>
    <property type="match status" value="1"/>
</dbReference>
<dbReference type="RefSeq" id="WP_277519653.1">
    <property type="nucleotide sequence ID" value="NZ_JAMQOT010000001.1"/>
</dbReference>
<dbReference type="AlphaFoldDB" id="A0A9Q4L0G3"/>
<evidence type="ECO:0000259" key="1">
    <source>
        <dbReference type="Pfam" id="PF08241"/>
    </source>
</evidence>
<dbReference type="PANTHER" id="PTHR45036:SF1">
    <property type="entry name" value="METHYLTRANSFERASE LIKE 7A"/>
    <property type="match status" value="1"/>
</dbReference>
<dbReference type="Pfam" id="PF08241">
    <property type="entry name" value="Methyltransf_11"/>
    <property type="match status" value="1"/>
</dbReference>
<sequence length="235" mass="26369">MTDCKTRRRVSERRIEHPAFAALYDRCMPDRFLIGRHREYLADGLSGRVLDVGAGNGAMIPYAADLGTDGLEYHAVEPDPHMRRRAVRTAERSDLQVYLRGDRAESLPYVDDAFDTVLSGLVFCTIDDPDAALEEVARVVKPGGELRFLEHVRADGWRARAQDRLNPLWERAAGGCQLNRETVERFVGHDAFDVLEIERIGFGVFPAAPIVRGRLRRRTDGASLGQRAAGFFETD</sequence>
<dbReference type="InterPro" id="IPR029063">
    <property type="entry name" value="SAM-dependent_MTases_sf"/>
</dbReference>
<keyword evidence="2" id="KW-0808">Transferase</keyword>
<keyword evidence="3" id="KW-1185">Reference proteome</keyword>
<dbReference type="EMBL" id="JAMQOT010000001">
    <property type="protein sequence ID" value="MDF9744177.1"/>
    <property type="molecule type" value="Genomic_DNA"/>
</dbReference>
<organism evidence="2 3">
    <name type="scientific">Natrinema salsiterrestre</name>
    <dbReference type="NCBI Taxonomy" id="2950540"/>
    <lineage>
        <taxon>Archaea</taxon>
        <taxon>Methanobacteriati</taxon>
        <taxon>Methanobacteriota</taxon>
        <taxon>Stenosarchaea group</taxon>
        <taxon>Halobacteria</taxon>
        <taxon>Halobacteriales</taxon>
        <taxon>Natrialbaceae</taxon>
        <taxon>Natrinema</taxon>
    </lineage>
</organism>